<organism evidence="2">
    <name type="scientific">Cacopsylla melanoneura</name>
    <dbReference type="NCBI Taxonomy" id="428564"/>
    <lineage>
        <taxon>Eukaryota</taxon>
        <taxon>Metazoa</taxon>
        <taxon>Ecdysozoa</taxon>
        <taxon>Arthropoda</taxon>
        <taxon>Hexapoda</taxon>
        <taxon>Insecta</taxon>
        <taxon>Pterygota</taxon>
        <taxon>Neoptera</taxon>
        <taxon>Paraneoptera</taxon>
        <taxon>Hemiptera</taxon>
        <taxon>Sternorrhyncha</taxon>
        <taxon>Psylloidea</taxon>
        <taxon>Psyllidae</taxon>
        <taxon>Psyllinae</taxon>
        <taxon>Cacopsylla</taxon>
    </lineage>
</organism>
<feature type="signal peptide" evidence="1">
    <location>
        <begin position="1"/>
        <end position="16"/>
    </location>
</feature>
<protein>
    <submittedName>
        <fullName evidence="2">Uncharacterized protein</fullName>
    </submittedName>
</protein>
<sequence>MVFCFLKLFLLSIVSALSCLSEHAGKEGANDISKYKNVIVYGIPEHIGEDIMQTVKHIGHDKLDLNNPLDGVERAYRLNCTKSIRPIVIKLAKAALKDQWLKAYRRRNNLNREGNWFLFDDLPKCIQKLEQKTKKWAKTKKYAKVWTLMSEVFYRKNETSPVMKVTDDEHLQYLHANETHYEVTEHPELLIQVPKSVVVNGFAKAGD</sequence>
<dbReference type="Gene3D" id="3.30.70.1820">
    <property type="entry name" value="L1 transposable element, RRM domain"/>
    <property type="match status" value="1"/>
</dbReference>
<feature type="chain" id="PRO_5036428686" evidence="1">
    <location>
        <begin position="17"/>
        <end position="207"/>
    </location>
</feature>
<dbReference type="EMBL" id="HBUF01260831">
    <property type="protein sequence ID" value="CAG6682830.1"/>
    <property type="molecule type" value="Transcribed_RNA"/>
</dbReference>
<dbReference type="EMBL" id="HBUF01114665">
    <property type="protein sequence ID" value="CAG6640931.1"/>
    <property type="molecule type" value="Transcribed_RNA"/>
</dbReference>
<keyword evidence="1" id="KW-0732">Signal</keyword>
<name>A0A8D8TAV1_9HEMI</name>
<dbReference type="PROSITE" id="PS51257">
    <property type="entry name" value="PROKAR_LIPOPROTEIN"/>
    <property type="match status" value="1"/>
</dbReference>
<evidence type="ECO:0000256" key="1">
    <source>
        <dbReference type="SAM" id="SignalP"/>
    </source>
</evidence>
<evidence type="ECO:0000313" key="2">
    <source>
        <dbReference type="EMBL" id="CAG6682830.1"/>
    </source>
</evidence>
<accession>A0A8D8TAV1</accession>
<proteinExistence type="predicted"/>
<reference evidence="2" key="1">
    <citation type="submission" date="2021-05" db="EMBL/GenBank/DDBJ databases">
        <authorList>
            <person name="Alioto T."/>
            <person name="Alioto T."/>
            <person name="Gomez Garrido J."/>
        </authorList>
    </citation>
    <scope>NUCLEOTIDE SEQUENCE</scope>
</reference>
<dbReference type="AlphaFoldDB" id="A0A8D8TAV1"/>